<feature type="chain" id="PRO_5015943467" description="OmpA-like domain-containing protein" evidence="5">
    <location>
        <begin position="22"/>
        <end position="2822"/>
    </location>
</feature>
<comment type="subcellular location">
    <subcellularLocation>
        <location evidence="1">Membrane</location>
    </subcellularLocation>
</comment>
<keyword evidence="3 4" id="KW-0472">Membrane</keyword>
<evidence type="ECO:0000256" key="1">
    <source>
        <dbReference type="ARBA" id="ARBA00004370"/>
    </source>
</evidence>
<organism evidence="7 8">
    <name type="scientific">Archangium gephyra</name>
    <dbReference type="NCBI Taxonomy" id="48"/>
    <lineage>
        <taxon>Bacteria</taxon>
        <taxon>Pseudomonadati</taxon>
        <taxon>Myxococcota</taxon>
        <taxon>Myxococcia</taxon>
        <taxon>Myxococcales</taxon>
        <taxon>Cystobacterineae</taxon>
        <taxon>Archangiaceae</taxon>
        <taxon>Archangium</taxon>
    </lineage>
</organism>
<dbReference type="InterPro" id="IPR051561">
    <property type="entry name" value="FRAS1_ECM"/>
</dbReference>
<evidence type="ECO:0000256" key="2">
    <source>
        <dbReference type="ARBA" id="ARBA00022729"/>
    </source>
</evidence>
<dbReference type="Pfam" id="PF00691">
    <property type="entry name" value="OmpA"/>
    <property type="match status" value="1"/>
</dbReference>
<name>A0A2W5TBH7_9BACT</name>
<evidence type="ECO:0000256" key="3">
    <source>
        <dbReference type="ARBA" id="ARBA00023136"/>
    </source>
</evidence>
<dbReference type="InterPro" id="IPR014756">
    <property type="entry name" value="Ig_E-set"/>
</dbReference>
<sequence>MRLPLALAATLVFAASCSPEAEDAVAPKQAVAKVREPLTTVASYDFEGGLSGWTAAATSGTCTWQVLTNPQTLSVSTALNPFSVTLADTGAHLAPPTGSKVIWFGHTANGTFVGNPYPAQSAKNGGSSAAVQTGTITSPVFSLTGATKAQLDFDSWWEIEGTAAASYDLMTVLVSTNGTTFTQLAKLNPSFAAAQPADAAYSSGGPAAPPVWRHYVYDLSAYAGQATVYVRFMFDSRDTSYNAFRSFTVDNVVIGKGNALDAPVITSVEPNIATANDLVSINGSGFLGGAVFTIGTTTITAANITQFGANAVIFKVPTMTAGTYPVKVTNPDGQTFTLANGFTYSSTASPTISSISPATANVNQAQSTIITGSNFVNGATVMIGGTAASSVIWNSATQLTVMVPALAAGTYNVEVTNPSGQSGTKFAAYTVADTSTISLTAPNGGQVWQAGTSQNITWTQSGGSKVNIALYKNGVFVGDIATNVTASAGTYTWAIPATTAAGTDYRVRIYNPAGTTTATSAANFTITASPAIPTTISLTSSVNPSSVGQAVTFTATFSPSSVLGTVTFTVDGATVGSALLVGGNTASSPAISSMSAGSHTITATFVGTLPYNNSSTSITQVVGAAPTANAQSRTTAEDTAMSVTLAATDPDNGTLTYTVLAGPTKGSLSGTPPNLTYTPNANANGSDSFTFKANDGTFDSNTATVSITITPVNDAPVANAASFTVAEDGTLNLTLSGTDVDGDTLTWTTAAPANGTLSGTGATRVYTPNANYFGSDAFTFTVHDGTVSSAAATISITVTPVNDAPVAIASSATTAEDTAVAITLLGSDVDGDALTYIVGSPAHGSLSGAAPNLTYTPAANYFGSDSFTFTVKDATLTSAPATVTIVVTAVNDAPIANAQAVTTAEDTQVTITLTGSDVDGDALSWTVGTPAHGTLSGSAPNLTYTPNANYQGSDSFTFTVNDGSLASAPASVSLTVTSVNDAPVAAAQTVTTAEDTQVSVTLSGSDVDGDAITYQVGAPAHGTLSGTAPNLTYTPNANYEGSDAFTFTVKDASLTSAPATVNVTITAVNDAPVATASSVTTDEDHAVAITLNATDADGDTLTYTVGAPTHGALSGTAPNLTYTPNADFHGSDAFTFTVSDGQTNSNTATVSLTVTPVNDAPIASSANVTTSEDIAVAIALAASDVDGDALTYTVGTPANGTLSGTAPNLTYTPNTDFNGSDSFTFTVSDGQTTSNAATVSIVIKDENDAPVAHPANGTTDEDTAISVTLTAEDLDGDALTWSVGTPAHGSLSGTAPNLTYTPNADFNGSDSFTFTVNDGLVTSNTATFSLTVTPVNDAPLANAQTLNGNEDDSISFTLTGSDVENSALSFAIVSQPAHGTLSGSGANRVYAPNANFNGTDSFTFTVSDGQATSAPATVTFHIAGENDAPVSMTGSASTSEDMAVSITLNATDIDNDALTYAIVAPPTRGTLSGTGASRVYTPNANFHGTDTFSFQVNDGELDSNVSTITITVVSVNDVPVAGPATITLDEDTHADFTLLASDADGDQLTYTIVAQPQHGTLTGTLPQVHYVPDADFNGDDTFTFKVSDGTADSDVATISLTVAPINDAPIATAAGVTTDEDEALAITLAATDVDGDALTFTIVDQPAHGTLSGTPPAMTYTPNASFNGSDSFTFKANDGALDSAKATIDIDVTSVNDEPVANAQAVTLAEDATANITLEATDVDGDALTYTVVAQPQHGTLSGTAPNLTYAPNPNFNGSDAFTFEVTDGTLTSAIATVAITVTPVDDAPIVNAVSVSTSEDTAASFTVTGSDVDGDVVTFVIVSPPAHGTISGTAPNFVYTPNDDYEGPDSFSFVAVANGVSSQPMQVDVSISAVNDAPVAQAPSITADEDLPAQVTLLAHDADGDTLTYTIVTAPQHGTLTGTAPNLIYTPDANYNGPDSFSFTVSDGSETSAEVVVSFGVTAVNDAPVADAQSLTTSEDEALTLAVSASDMENDALTFAIVRQPMHGTLTGTAPDFTYAPNADFNGDDTFTFKANDGQVDSAEQTIRITVTPVNDAPLALSQRITAHEDTPVNAWVAGSDVDGDALTFTIVQQPMHGSLSGTAPNYTYTPNADFTGADAFTFKVNDGQLDSALGTVAIDVGRSNDAPVARASRATVDEDGEVAITLTADDADGDALTFAVLSQPTHGTLSGSGAELLYAPEPNFFGDDSFTFRANDGQADSQVATIRITVKPVDDAPIAKAQSIGLMQDTATELKLEGEDLEGAALTFTITAAPKFGTLSGEGQNLVYKPALGYAGDDAFEFIVTADGTNSQPATVAISVMKADDSFTGGGVGCSSTGSSSWGWLATIAGVLAALRRRQTRAVALAAVVAAPVLAQEQSLTLPRIDSQALHLNAGAADSLVTQGGLLLNGNTFRASLAAQYEYEPLMFTRNGVQRGAIIGHRASAIATLAYAPFSWLEVNADLPVALYQRGDDLTAYGLATPTTTAFGTSLIQVRGGLLQQRRGNPLDLTIGAGVLLPLGSTMSVTSDAGVGFVPRIGVGRQLFHWLRVGGDVGIGLRPQSTYEGTVINRNAIEAAVVVHTMNLPVNAELSYRLIGSLGGGPIGSELLIGGRGAFARRFEAFAVAGMGLGSGAGTPAFRAIAGVSVSFDFTPAPAPVQPVVVAPEPAVVAPEPKPEPAPVVEAVPAPAPEPVTEAIAEAVAVANEEIKEAMVGTQLFKAGSFTIDASAIPTLDHVAKTVKEGPASQRVRVEGFTDSSGPLELNLSLSKQRAEVVKKALVERGIDAARIDAIGVGPARPIASNDTREGREANRRFEITLVP</sequence>
<proteinExistence type="predicted"/>
<dbReference type="InterPro" id="IPR036737">
    <property type="entry name" value="OmpA-like_sf"/>
</dbReference>
<evidence type="ECO:0000313" key="7">
    <source>
        <dbReference type="EMBL" id="PZR12840.1"/>
    </source>
</evidence>
<feature type="domain" description="OmpA-like" evidence="6">
    <location>
        <begin position="2706"/>
        <end position="2822"/>
    </location>
</feature>
<keyword evidence="2 5" id="KW-0732">Signal</keyword>
<dbReference type="Proteomes" id="UP000249061">
    <property type="component" value="Unassembled WGS sequence"/>
</dbReference>
<dbReference type="InterPro" id="IPR032109">
    <property type="entry name" value="Big_3_5"/>
</dbReference>
<dbReference type="InterPro" id="IPR006665">
    <property type="entry name" value="OmpA-like"/>
</dbReference>
<dbReference type="CDD" id="cd07185">
    <property type="entry name" value="OmpA_C-like"/>
    <property type="match status" value="1"/>
</dbReference>
<evidence type="ECO:0000259" key="6">
    <source>
        <dbReference type="PROSITE" id="PS51123"/>
    </source>
</evidence>
<protein>
    <recommendedName>
        <fullName evidence="6">OmpA-like domain-containing protein</fullName>
    </recommendedName>
</protein>
<dbReference type="Pfam" id="PF20773">
    <property type="entry name" value="InhA-like_MAM"/>
    <property type="match status" value="1"/>
</dbReference>
<dbReference type="InterPro" id="IPR002909">
    <property type="entry name" value="IPT_dom"/>
</dbReference>
<dbReference type="Pfam" id="PF17963">
    <property type="entry name" value="Big_9"/>
    <property type="match status" value="19"/>
</dbReference>
<dbReference type="PROSITE" id="PS51257">
    <property type="entry name" value="PROKAR_LIPOPROTEIN"/>
    <property type="match status" value="1"/>
</dbReference>
<feature type="signal peptide" evidence="5">
    <location>
        <begin position="1"/>
        <end position="21"/>
    </location>
</feature>
<dbReference type="Gene3D" id="2.60.40.10">
    <property type="entry name" value="Immunoglobulins"/>
    <property type="match status" value="5"/>
</dbReference>
<gene>
    <name evidence="7" type="ORF">DI536_14880</name>
</gene>
<dbReference type="Pfam" id="PF10342">
    <property type="entry name" value="Kre9_KNH"/>
    <property type="match status" value="1"/>
</dbReference>
<dbReference type="GO" id="GO:0009653">
    <property type="term" value="P:anatomical structure morphogenesis"/>
    <property type="evidence" value="ECO:0007669"/>
    <property type="project" value="TreeGrafter"/>
</dbReference>
<dbReference type="EMBL" id="QFQP01000011">
    <property type="protein sequence ID" value="PZR12840.1"/>
    <property type="molecule type" value="Genomic_DNA"/>
</dbReference>
<dbReference type="Pfam" id="PF01833">
    <property type="entry name" value="TIG"/>
    <property type="match status" value="2"/>
</dbReference>
<dbReference type="NCBIfam" id="NF012211">
    <property type="entry name" value="tand_rpt_95"/>
    <property type="match status" value="18"/>
</dbReference>
<dbReference type="Pfam" id="PF16640">
    <property type="entry name" value="Big_3_5"/>
    <property type="match status" value="1"/>
</dbReference>
<dbReference type="InterPro" id="IPR018466">
    <property type="entry name" value="Kre9/Knh1-like_N"/>
</dbReference>
<dbReference type="InterPro" id="IPR013783">
    <property type="entry name" value="Ig-like_fold"/>
</dbReference>
<dbReference type="InterPro" id="IPR006664">
    <property type="entry name" value="OMP_bac"/>
</dbReference>
<evidence type="ECO:0000256" key="5">
    <source>
        <dbReference type="SAM" id="SignalP"/>
    </source>
</evidence>
<accession>A0A2W5TBH7</accession>
<dbReference type="GO" id="GO:0016020">
    <property type="term" value="C:membrane"/>
    <property type="evidence" value="ECO:0007669"/>
    <property type="project" value="UniProtKB-SubCell"/>
</dbReference>
<dbReference type="Gene3D" id="3.30.1330.60">
    <property type="entry name" value="OmpA-like domain"/>
    <property type="match status" value="1"/>
</dbReference>
<dbReference type="PANTHER" id="PTHR45739">
    <property type="entry name" value="MATRIX PROTEIN, PUTATIVE-RELATED"/>
    <property type="match status" value="1"/>
</dbReference>
<dbReference type="SUPFAM" id="SSF103088">
    <property type="entry name" value="OmpA-like"/>
    <property type="match status" value="1"/>
</dbReference>
<evidence type="ECO:0000313" key="8">
    <source>
        <dbReference type="Proteomes" id="UP000249061"/>
    </source>
</evidence>
<dbReference type="SUPFAM" id="SSF81296">
    <property type="entry name" value="E set domains"/>
    <property type="match status" value="2"/>
</dbReference>
<dbReference type="Gene3D" id="2.60.40.2810">
    <property type="match status" value="14"/>
</dbReference>
<dbReference type="Gene3D" id="2.60.40.3440">
    <property type="match status" value="3"/>
</dbReference>
<dbReference type="Gene3D" id="2.60.120.260">
    <property type="entry name" value="Galactose-binding domain-like"/>
    <property type="match status" value="1"/>
</dbReference>
<comment type="caution">
    <text evidence="7">The sequence shown here is derived from an EMBL/GenBank/DDBJ whole genome shotgun (WGS) entry which is preliminary data.</text>
</comment>
<dbReference type="PRINTS" id="PR01021">
    <property type="entry name" value="OMPADOMAIN"/>
</dbReference>
<evidence type="ECO:0000256" key="4">
    <source>
        <dbReference type="PROSITE-ProRule" id="PRU00473"/>
    </source>
</evidence>
<dbReference type="PROSITE" id="PS51123">
    <property type="entry name" value="OMPA_2"/>
    <property type="match status" value="1"/>
</dbReference>
<dbReference type="PANTHER" id="PTHR45739:SF8">
    <property type="entry name" value="FRAS1-RELATED EXTRACELLULAR MATRIX PROTEIN 1"/>
    <property type="match status" value="1"/>
</dbReference>
<reference evidence="7 8" key="1">
    <citation type="submission" date="2017-08" db="EMBL/GenBank/DDBJ databases">
        <title>Infants hospitalized years apart are colonized by the same room-sourced microbial strains.</title>
        <authorList>
            <person name="Brooks B."/>
            <person name="Olm M.R."/>
            <person name="Firek B.A."/>
            <person name="Baker R."/>
            <person name="Thomas B.C."/>
            <person name="Morowitz M.J."/>
            <person name="Banfield J.F."/>
        </authorList>
    </citation>
    <scope>NUCLEOTIDE SEQUENCE [LARGE SCALE GENOMIC DNA]</scope>
    <source>
        <strain evidence="7">S2_003_000_R2_14</strain>
    </source>
</reference>